<reference evidence="6" key="1">
    <citation type="submission" date="2020-11" db="EMBL/GenBank/DDBJ databases">
        <title>Whole-genome analyses of Nonomuraea sp. K274.</title>
        <authorList>
            <person name="Veyisoglu A."/>
        </authorList>
    </citation>
    <scope>NUCLEOTIDE SEQUENCE</scope>
    <source>
        <strain evidence="6">K274</strain>
    </source>
</reference>
<dbReference type="PANTHER" id="PTHR24567">
    <property type="entry name" value="CRP FAMILY TRANSCRIPTIONAL REGULATORY PROTEIN"/>
    <property type="match status" value="1"/>
</dbReference>
<dbReference type="InterPro" id="IPR036390">
    <property type="entry name" value="WH_DNA-bd_sf"/>
</dbReference>
<dbReference type="GO" id="GO:0003677">
    <property type="term" value="F:DNA binding"/>
    <property type="evidence" value="ECO:0007669"/>
    <property type="project" value="UniProtKB-KW"/>
</dbReference>
<evidence type="ECO:0000256" key="2">
    <source>
        <dbReference type="ARBA" id="ARBA00023125"/>
    </source>
</evidence>
<evidence type="ECO:0000313" key="6">
    <source>
        <dbReference type="EMBL" id="MBF8188626.1"/>
    </source>
</evidence>
<dbReference type="InterPro" id="IPR036388">
    <property type="entry name" value="WH-like_DNA-bd_sf"/>
</dbReference>
<sequence>MTFSDAYTWPAGTFMAGLDPVLGDRFMALSPATLRRAGHILIRQGDKKDKHVFLLRSVEPRHNALVKVTADLENGEQALLGIRVSGDLVGEMAPLRELPRTATVSLCSDCRVHAIPGAEFTAFLSRYPSAWQAVARLMADRLDWANRRRADMTGYSVEIRLAHVLVELAEHHGAPCPEGVDLGVPLTQVELGRLIGAKEDAVNKAMRRLRDEGLAVTVYRRVILLDLPKLRNFCNQSR</sequence>
<keyword evidence="1" id="KW-0805">Transcription regulation</keyword>
<dbReference type="GO" id="GO:0003700">
    <property type="term" value="F:DNA-binding transcription factor activity"/>
    <property type="evidence" value="ECO:0007669"/>
    <property type="project" value="TreeGrafter"/>
</dbReference>
<dbReference type="SUPFAM" id="SSF51206">
    <property type="entry name" value="cAMP-binding domain-like"/>
    <property type="match status" value="1"/>
</dbReference>
<dbReference type="InterPro" id="IPR018490">
    <property type="entry name" value="cNMP-bd_dom_sf"/>
</dbReference>
<evidence type="ECO:0000259" key="4">
    <source>
        <dbReference type="PROSITE" id="PS50042"/>
    </source>
</evidence>
<protein>
    <submittedName>
        <fullName evidence="6">Crp/Fnr family transcriptional regulator</fullName>
    </submittedName>
</protein>
<dbReference type="Pfam" id="PF00027">
    <property type="entry name" value="cNMP_binding"/>
    <property type="match status" value="1"/>
</dbReference>
<dbReference type="Gene3D" id="2.60.120.10">
    <property type="entry name" value="Jelly Rolls"/>
    <property type="match status" value="1"/>
</dbReference>
<keyword evidence="7" id="KW-1185">Reference proteome</keyword>
<dbReference type="GO" id="GO:0005829">
    <property type="term" value="C:cytosol"/>
    <property type="evidence" value="ECO:0007669"/>
    <property type="project" value="TreeGrafter"/>
</dbReference>
<dbReference type="InterPro" id="IPR000595">
    <property type="entry name" value="cNMP-bd_dom"/>
</dbReference>
<evidence type="ECO:0000259" key="5">
    <source>
        <dbReference type="PROSITE" id="PS51063"/>
    </source>
</evidence>
<dbReference type="InterPro" id="IPR014710">
    <property type="entry name" value="RmlC-like_jellyroll"/>
</dbReference>
<dbReference type="SMART" id="SM00100">
    <property type="entry name" value="cNMP"/>
    <property type="match status" value="1"/>
</dbReference>
<dbReference type="PROSITE" id="PS51063">
    <property type="entry name" value="HTH_CRP_2"/>
    <property type="match status" value="1"/>
</dbReference>
<dbReference type="RefSeq" id="WP_195897575.1">
    <property type="nucleotide sequence ID" value="NZ_JADOGI010000071.1"/>
</dbReference>
<dbReference type="AlphaFoldDB" id="A0A931A998"/>
<dbReference type="EMBL" id="JADOGI010000071">
    <property type="protein sequence ID" value="MBF8188626.1"/>
    <property type="molecule type" value="Genomic_DNA"/>
</dbReference>
<evidence type="ECO:0000313" key="7">
    <source>
        <dbReference type="Proteomes" id="UP000605361"/>
    </source>
</evidence>
<dbReference type="InterPro" id="IPR050397">
    <property type="entry name" value="Env_Response_Regulators"/>
</dbReference>
<dbReference type="SUPFAM" id="SSF46785">
    <property type="entry name" value="Winged helix' DNA-binding domain"/>
    <property type="match status" value="1"/>
</dbReference>
<dbReference type="CDD" id="cd00038">
    <property type="entry name" value="CAP_ED"/>
    <property type="match status" value="1"/>
</dbReference>
<feature type="domain" description="HTH crp-type" evidence="5">
    <location>
        <begin position="155"/>
        <end position="228"/>
    </location>
</feature>
<dbReference type="InterPro" id="IPR012318">
    <property type="entry name" value="HTH_CRP"/>
</dbReference>
<dbReference type="PROSITE" id="PS50042">
    <property type="entry name" value="CNMP_BINDING_3"/>
    <property type="match status" value="1"/>
</dbReference>
<comment type="caution">
    <text evidence="6">The sequence shown here is derived from an EMBL/GenBank/DDBJ whole genome shotgun (WGS) entry which is preliminary data.</text>
</comment>
<name>A0A931A998_9ACTN</name>
<proteinExistence type="predicted"/>
<dbReference type="Gene3D" id="1.10.10.10">
    <property type="entry name" value="Winged helix-like DNA-binding domain superfamily/Winged helix DNA-binding domain"/>
    <property type="match status" value="1"/>
</dbReference>
<dbReference type="Pfam" id="PF13545">
    <property type="entry name" value="HTH_Crp_2"/>
    <property type="match status" value="1"/>
</dbReference>
<accession>A0A931A998</accession>
<keyword evidence="3" id="KW-0804">Transcription</keyword>
<gene>
    <name evidence="6" type="ORF">ITP53_23435</name>
</gene>
<dbReference type="Proteomes" id="UP000605361">
    <property type="component" value="Unassembled WGS sequence"/>
</dbReference>
<evidence type="ECO:0000256" key="3">
    <source>
        <dbReference type="ARBA" id="ARBA00023163"/>
    </source>
</evidence>
<evidence type="ECO:0000256" key="1">
    <source>
        <dbReference type="ARBA" id="ARBA00023015"/>
    </source>
</evidence>
<organism evidence="6 7">
    <name type="scientific">Nonomuraea cypriaca</name>
    <dbReference type="NCBI Taxonomy" id="1187855"/>
    <lineage>
        <taxon>Bacteria</taxon>
        <taxon>Bacillati</taxon>
        <taxon>Actinomycetota</taxon>
        <taxon>Actinomycetes</taxon>
        <taxon>Streptosporangiales</taxon>
        <taxon>Streptosporangiaceae</taxon>
        <taxon>Nonomuraea</taxon>
    </lineage>
</organism>
<dbReference type="PANTHER" id="PTHR24567:SF74">
    <property type="entry name" value="HTH-TYPE TRANSCRIPTIONAL REGULATOR ARCR"/>
    <property type="match status" value="1"/>
</dbReference>
<keyword evidence="2" id="KW-0238">DNA-binding</keyword>
<feature type="domain" description="Cyclic nucleotide-binding" evidence="4">
    <location>
        <begin position="28"/>
        <end position="124"/>
    </location>
</feature>